<evidence type="ECO:0000256" key="1">
    <source>
        <dbReference type="SAM" id="MobiDB-lite"/>
    </source>
</evidence>
<feature type="region of interest" description="Disordered" evidence="1">
    <location>
        <begin position="1546"/>
        <end position="1712"/>
    </location>
</feature>
<feature type="region of interest" description="Disordered" evidence="1">
    <location>
        <begin position="698"/>
        <end position="742"/>
    </location>
</feature>
<feature type="compositionally biased region" description="Low complexity" evidence="1">
    <location>
        <begin position="1071"/>
        <end position="1082"/>
    </location>
</feature>
<organism evidence="3 4">
    <name type="scientific">Coprinellus micaceus</name>
    <name type="common">Glistening ink-cap mushroom</name>
    <name type="synonym">Coprinus micaceus</name>
    <dbReference type="NCBI Taxonomy" id="71717"/>
    <lineage>
        <taxon>Eukaryota</taxon>
        <taxon>Fungi</taxon>
        <taxon>Dikarya</taxon>
        <taxon>Basidiomycota</taxon>
        <taxon>Agaricomycotina</taxon>
        <taxon>Agaricomycetes</taxon>
        <taxon>Agaricomycetidae</taxon>
        <taxon>Agaricales</taxon>
        <taxon>Agaricineae</taxon>
        <taxon>Psathyrellaceae</taxon>
        <taxon>Coprinellus</taxon>
    </lineage>
</organism>
<feature type="compositionally biased region" description="Low complexity" evidence="1">
    <location>
        <begin position="862"/>
        <end position="876"/>
    </location>
</feature>
<keyword evidence="4" id="KW-1185">Reference proteome</keyword>
<name>A0A4Y7THA1_COPMI</name>
<feature type="compositionally biased region" description="Low complexity" evidence="1">
    <location>
        <begin position="626"/>
        <end position="636"/>
    </location>
</feature>
<feature type="compositionally biased region" description="Pro residues" evidence="1">
    <location>
        <begin position="1032"/>
        <end position="1051"/>
    </location>
</feature>
<feature type="chain" id="PRO_5021289339" description="PH domain-containing protein" evidence="2">
    <location>
        <begin position="20"/>
        <end position="1712"/>
    </location>
</feature>
<accession>A0A4Y7THA1</accession>
<feature type="region of interest" description="Disordered" evidence="1">
    <location>
        <begin position="945"/>
        <end position="980"/>
    </location>
</feature>
<evidence type="ECO:0008006" key="5">
    <source>
        <dbReference type="Google" id="ProtNLM"/>
    </source>
</evidence>
<feature type="compositionally biased region" description="Polar residues" evidence="1">
    <location>
        <begin position="915"/>
        <end position="925"/>
    </location>
</feature>
<feature type="region of interest" description="Disordered" evidence="1">
    <location>
        <begin position="903"/>
        <end position="933"/>
    </location>
</feature>
<dbReference type="STRING" id="71717.A0A4Y7THA1"/>
<feature type="compositionally biased region" description="Basic and acidic residues" evidence="1">
    <location>
        <begin position="602"/>
        <end position="620"/>
    </location>
</feature>
<feature type="compositionally biased region" description="Acidic residues" evidence="1">
    <location>
        <begin position="1241"/>
        <end position="1254"/>
    </location>
</feature>
<evidence type="ECO:0000313" key="3">
    <source>
        <dbReference type="EMBL" id="TEB32952.1"/>
    </source>
</evidence>
<feature type="region of interest" description="Disordered" evidence="1">
    <location>
        <begin position="769"/>
        <end position="822"/>
    </location>
</feature>
<dbReference type="EMBL" id="QPFP01000014">
    <property type="protein sequence ID" value="TEB32952.1"/>
    <property type="molecule type" value="Genomic_DNA"/>
</dbReference>
<feature type="compositionally biased region" description="Basic and acidic residues" evidence="1">
    <location>
        <begin position="396"/>
        <end position="405"/>
    </location>
</feature>
<comment type="caution">
    <text evidence="3">The sequence shown here is derived from an EMBL/GenBank/DDBJ whole genome shotgun (WGS) entry which is preliminary data.</text>
</comment>
<proteinExistence type="predicted"/>
<feature type="region of interest" description="Disordered" evidence="1">
    <location>
        <begin position="1365"/>
        <end position="1491"/>
    </location>
</feature>
<feature type="compositionally biased region" description="Basic residues" evidence="1">
    <location>
        <begin position="439"/>
        <end position="449"/>
    </location>
</feature>
<evidence type="ECO:0000256" key="2">
    <source>
        <dbReference type="SAM" id="SignalP"/>
    </source>
</evidence>
<feature type="region of interest" description="Disordered" evidence="1">
    <location>
        <begin position="364"/>
        <end position="517"/>
    </location>
</feature>
<feature type="compositionally biased region" description="Polar residues" evidence="1">
    <location>
        <begin position="1546"/>
        <end position="1596"/>
    </location>
</feature>
<gene>
    <name evidence="3" type="ORF">FA13DRAFT_233803</name>
</gene>
<protein>
    <recommendedName>
        <fullName evidence="5">PH domain-containing protein</fullName>
    </recommendedName>
</protein>
<reference evidence="3 4" key="1">
    <citation type="journal article" date="2019" name="Nat. Ecol. Evol.">
        <title>Megaphylogeny resolves global patterns of mushroom evolution.</title>
        <authorList>
            <person name="Varga T."/>
            <person name="Krizsan K."/>
            <person name="Foldi C."/>
            <person name="Dima B."/>
            <person name="Sanchez-Garcia M."/>
            <person name="Sanchez-Ramirez S."/>
            <person name="Szollosi G.J."/>
            <person name="Szarkandi J.G."/>
            <person name="Papp V."/>
            <person name="Albert L."/>
            <person name="Andreopoulos W."/>
            <person name="Angelini C."/>
            <person name="Antonin V."/>
            <person name="Barry K.W."/>
            <person name="Bougher N.L."/>
            <person name="Buchanan P."/>
            <person name="Buyck B."/>
            <person name="Bense V."/>
            <person name="Catcheside P."/>
            <person name="Chovatia M."/>
            <person name="Cooper J."/>
            <person name="Damon W."/>
            <person name="Desjardin D."/>
            <person name="Finy P."/>
            <person name="Geml J."/>
            <person name="Haridas S."/>
            <person name="Hughes K."/>
            <person name="Justo A."/>
            <person name="Karasinski D."/>
            <person name="Kautmanova I."/>
            <person name="Kiss B."/>
            <person name="Kocsube S."/>
            <person name="Kotiranta H."/>
            <person name="LaButti K.M."/>
            <person name="Lechner B.E."/>
            <person name="Liimatainen K."/>
            <person name="Lipzen A."/>
            <person name="Lukacs Z."/>
            <person name="Mihaltcheva S."/>
            <person name="Morgado L.N."/>
            <person name="Niskanen T."/>
            <person name="Noordeloos M.E."/>
            <person name="Ohm R.A."/>
            <person name="Ortiz-Santana B."/>
            <person name="Ovrebo C."/>
            <person name="Racz N."/>
            <person name="Riley R."/>
            <person name="Savchenko A."/>
            <person name="Shiryaev A."/>
            <person name="Soop K."/>
            <person name="Spirin V."/>
            <person name="Szebenyi C."/>
            <person name="Tomsovsky M."/>
            <person name="Tulloss R.E."/>
            <person name="Uehling J."/>
            <person name="Grigoriev I.V."/>
            <person name="Vagvolgyi C."/>
            <person name="Papp T."/>
            <person name="Martin F.M."/>
            <person name="Miettinen O."/>
            <person name="Hibbett D.S."/>
            <person name="Nagy L.G."/>
        </authorList>
    </citation>
    <scope>NUCLEOTIDE SEQUENCE [LARGE SCALE GENOMIC DNA]</scope>
    <source>
        <strain evidence="3 4">FP101781</strain>
    </source>
</reference>
<feature type="compositionally biased region" description="Low complexity" evidence="1">
    <location>
        <begin position="1410"/>
        <end position="1425"/>
    </location>
</feature>
<feature type="compositionally biased region" description="Basic residues" evidence="1">
    <location>
        <begin position="1426"/>
        <end position="1450"/>
    </location>
</feature>
<feature type="compositionally biased region" description="Acidic residues" evidence="1">
    <location>
        <begin position="456"/>
        <end position="466"/>
    </location>
</feature>
<dbReference type="OrthoDB" id="3225203at2759"/>
<feature type="region of interest" description="Disordered" evidence="1">
    <location>
        <begin position="278"/>
        <end position="313"/>
    </location>
</feature>
<feature type="compositionally biased region" description="Basic and acidic residues" evidence="1">
    <location>
        <begin position="698"/>
        <end position="726"/>
    </location>
</feature>
<dbReference type="Proteomes" id="UP000298030">
    <property type="component" value="Unassembled WGS sequence"/>
</dbReference>
<evidence type="ECO:0000313" key="4">
    <source>
        <dbReference type="Proteomes" id="UP000298030"/>
    </source>
</evidence>
<feature type="compositionally biased region" description="Basic and acidic residues" evidence="1">
    <location>
        <begin position="769"/>
        <end position="793"/>
    </location>
</feature>
<feature type="region of interest" description="Disordered" evidence="1">
    <location>
        <begin position="1193"/>
        <end position="1254"/>
    </location>
</feature>
<feature type="region of interest" description="Disordered" evidence="1">
    <location>
        <begin position="1026"/>
        <end position="1142"/>
    </location>
</feature>
<feature type="compositionally biased region" description="Polar residues" evidence="1">
    <location>
        <begin position="474"/>
        <end position="484"/>
    </location>
</feature>
<feature type="compositionally biased region" description="Low complexity" evidence="1">
    <location>
        <begin position="1381"/>
        <end position="1394"/>
    </location>
</feature>
<sequence length="1712" mass="189205">MERIRGMTICLLLSLRATASICPTTRERDARSIPTTPSTEAFPHMAVAVFFHPRYHPHPVLSLPTSLPDSSRNSDLSRASQKKVEDPKAVPQSAHLSFTLVRYSTGQTLEDEYPLSDHSLHPHELLELHLSFCPMRRQSQSDSTIIAATPNFPFPLLAPPPKLTRSKSKRKQARLHELIAAHSIRLIRLPRGNPQAYVLPYWEGWVRILRWVSRDADDYLYASHILNMPEPQEKQKFGPGPAQYGTGFQNTWMFGQEAIGEIRESNLDANLALNFGLGGRPKEHRTRDKGASGSKVTTITPGNREHQHHHHSNSYSRFEWRDRWLVVRDGWFFLLRDRSDSRPTHRFPLSLLFMLKDADRLTESIESAKGNRRTTSREPQSSRPKESNGHRPPHPPSKDKDKDKTPAPSILERARSPSPSSTLKGTAPMRSPIQSGYGHGRHTFGRHASKPSLATNEEDPYDEDDEGDRREVRTPTNKRPAQSGQHRHPHAHQHRHMQKPESSRPRRDLTDPATRSRINRETFIPNSKDEADLMNMKIMCAKFLHPSSSGKGRVPDPFNGVQSEQGTNPINKRYTSTGPSLAEVTVAIPSGLVSMGMVGVPEDMKDEKRGKEVKSTDNPKHKSRLSSKGSAPSSLSTDFALPGMSKSLNMTADRRPSLPALMHGGDSLRSTTSVASQTLSSAANASSTALSFTSLFKSSKDKEEKKREREARKAAKRAERERREQEQDAPDATNSAGSWKLALPKKLNNSKTSTVGTVDEELLIISRHQEEAPYGRNREPPEAGDRRFLRVDSDGGMSSPEPSPVVFREGPVSPDYDNDEEHPRFNMNTFSPTSMSTTSLQHTTSVEGVGPLDTAKEDSDVASDSISISSPVFAREGGSEEDDEASELDYDIGLKQRRTGYRYGGYQRGEGSSRPSLVTHASQPSLDALSTSTAVTSGTVTSSTLTAHSSTQASMAGKDKLARTDSQRHRARFESKTRTDKHKVQRRGEWIIMDFGNDAAFHSLLRILHRHSEEMMFSSFVPITRFREPEPRPPVPMSPRLPLDLPSPLPKDPGQGKPLPPSPKNVSATNSPVSSVRSRSQSDAPFNPPPRLARGGLYSDDENDARSISMSSYQHPKPRYPQSHKSSNTPDEVSGLLNSMPPGIGPYRYPEWRLQAVTRATRAGLGQEGRPLELVHLAMNEAHSEFYRYNDPAFPRPLNPFREERSQELGESPTSDDVVPVDEVNRGAGEKKQDEQLREDDVIDSDDYEDEDDEDDVHLVFTSESEHSDESELEWQTWSADLPRQRQVHRRRGPPLWNIPSDFAPADTDMDYVDDDESEAGVPTTLQAENPTILKQRRMREPCGVVTSMFTSTALPGFVARDTEHHDNEEHRTFHRVQRCPPSGTLSSPSSSESLAARNQQSARPQTGNSIASSTASSPHSSQAHSRGHSHSISHTLPHKSSRSSNRHSLLHSSSMQTSLRGANEAAQGPPQDNGMRKVSMPAMGSTTTTTVTEQTFTLNQNSFGMAIQELHSQDNGSAHSHQVPMSSSYGSSSFRDFNVETTASGSNDPFLSTDSPIGQHRAPSNVSLASGSQHHLRHQSSNFSVGRASMNSSRPSVLRKNPSDRDIDTVRRPPPSNSSTPASPKTSPRPKLTVATSHQPVDGFNPQFSPRSVSGDPGGSGGRSLGRASLRHMKSASSLVSAHGNGEEGSGGAEAKAKKKKSNTFGIFSAF</sequence>
<keyword evidence="2" id="KW-0732">Signal</keyword>
<feature type="compositionally biased region" description="Polar residues" evidence="1">
    <location>
        <begin position="63"/>
        <end position="79"/>
    </location>
</feature>
<feature type="compositionally biased region" description="Basic and acidic residues" evidence="1">
    <location>
        <begin position="1602"/>
        <end position="1612"/>
    </location>
</feature>
<feature type="compositionally biased region" description="Polar residues" evidence="1">
    <location>
        <begin position="1397"/>
        <end position="1409"/>
    </location>
</feature>
<feature type="compositionally biased region" description="Basic and acidic residues" evidence="1">
    <location>
        <begin position="957"/>
        <end position="978"/>
    </location>
</feature>
<feature type="region of interest" description="Disordered" evidence="1">
    <location>
        <begin position="602"/>
        <end position="642"/>
    </location>
</feature>
<feature type="compositionally biased region" description="Low complexity" evidence="1">
    <location>
        <begin position="1618"/>
        <end position="1631"/>
    </location>
</feature>
<feature type="compositionally biased region" description="Basic residues" evidence="1">
    <location>
        <begin position="485"/>
        <end position="497"/>
    </location>
</feature>
<feature type="signal peptide" evidence="2">
    <location>
        <begin position="1"/>
        <end position="19"/>
    </location>
</feature>
<feature type="compositionally biased region" description="Basic and acidic residues" evidence="1">
    <location>
        <begin position="498"/>
        <end position="510"/>
    </location>
</feature>
<feature type="compositionally biased region" description="Basic and acidic residues" evidence="1">
    <location>
        <begin position="1223"/>
        <end position="1240"/>
    </location>
</feature>
<feature type="region of interest" description="Disordered" evidence="1">
    <location>
        <begin position="62"/>
        <end position="90"/>
    </location>
</feature>
<feature type="region of interest" description="Disordered" evidence="1">
    <location>
        <begin position="854"/>
        <end position="886"/>
    </location>
</feature>